<evidence type="ECO:0000256" key="10">
    <source>
        <dbReference type="ARBA" id="ARBA00049406"/>
    </source>
</evidence>
<comment type="pathway">
    <text evidence="2">Carbohydrate biosynthesis; gluconeogenesis.</text>
</comment>
<dbReference type="EMBL" id="CM001022">
    <property type="protein sequence ID" value="EFQ22800.1"/>
    <property type="molecule type" value="Genomic_DNA"/>
</dbReference>
<keyword evidence="8 11" id="KW-0411">Iron-sulfur</keyword>
<evidence type="ECO:0000256" key="4">
    <source>
        <dbReference type="ARBA" id="ARBA00022432"/>
    </source>
</evidence>
<gene>
    <name evidence="13" type="ORF">Apau_0365</name>
</gene>
<dbReference type="Pfam" id="PF03313">
    <property type="entry name" value="SDH_alpha"/>
    <property type="match status" value="1"/>
</dbReference>
<evidence type="ECO:0000313" key="14">
    <source>
        <dbReference type="Proteomes" id="UP000005096"/>
    </source>
</evidence>
<proteinExistence type="inferred from homology"/>
<dbReference type="RefSeq" id="WP_006299947.1">
    <property type="nucleotide sequence ID" value="NZ_CM001022.1"/>
</dbReference>
<keyword evidence="7 11" id="KW-0408">Iron</keyword>
<evidence type="ECO:0000256" key="5">
    <source>
        <dbReference type="ARBA" id="ARBA00022485"/>
    </source>
</evidence>
<keyword evidence="4 11" id="KW-0312">Gluconeogenesis</keyword>
<dbReference type="PaxDb" id="584708-Apau_0365"/>
<comment type="catalytic activity">
    <reaction evidence="10 11">
        <text>L-serine = pyruvate + NH4(+)</text>
        <dbReference type="Rhea" id="RHEA:19169"/>
        <dbReference type="ChEBI" id="CHEBI:15361"/>
        <dbReference type="ChEBI" id="CHEBI:28938"/>
        <dbReference type="ChEBI" id="CHEBI:33384"/>
        <dbReference type="EC" id="4.3.1.17"/>
    </reaction>
</comment>
<dbReference type="HOGENOM" id="CLU_022305_2_0_0"/>
<dbReference type="Proteomes" id="UP000005096">
    <property type="component" value="Chromosome"/>
</dbReference>
<keyword evidence="9 11" id="KW-0456">Lyase</keyword>
<evidence type="ECO:0000256" key="1">
    <source>
        <dbReference type="ARBA" id="ARBA00001966"/>
    </source>
</evidence>
<evidence type="ECO:0000256" key="2">
    <source>
        <dbReference type="ARBA" id="ARBA00004742"/>
    </source>
</evidence>
<dbReference type="InterPro" id="IPR005130">
    <property type="entry name" value="Ser_deHydtase-like_asu"/>
</dbReference>
<dbReference type="OrthoDB" id="9805537at2"/>
<dbReference type="AlphaFoldDB" id="E3CZ27"/>
<reference evidence="13 14" key="1">
    <citation type="journal article" date="2010" name="Stand. Genomic Sci.">
        <title>Non-contiguous finished genome sequence of Aminomonas paucivorans type strain (GLU-3).</title>
        <authorList>
            <person name="Pitluck S."/>
            <person name="Yasawong M."/>
            <person name="Held B."/>
            <person name="Lapidus A."/>
            <person name="Nolan M."/>
            <person name="Copeland A."/>
            <person name="Lucas S."/>
            <person name="Del Rio T.G."/>
            <person name="Tice H."/>
            <person name="Cheng J.F."/>
            <person name="Chertkov O."/>
            <person name="Goodwin L."/>
            <person name="Tapia R."/>
            <person name="Han C."/>
            <person name="Liolios K."/>
            <person name="Ivanova N."/>
            <person name="Mavromatis K."/>
            <person name="Ovchinnikova G."/>
            <person name="Pati A."/>
            <person name="Chen A."/>
            <person name="Palaniappan K."/>
            <person name="Land M."/>
            <person name="Hauser L."/>
            <person name="Chang Y.J."/>
            <person name="Jeffries C.D."/>
            <person name="Pukall R."/>
            <person name="Spring S."/>
            <person name="Rohde M."/>
            <person name="Sikorski J."/>
            <person name="Goker M."/>
            <person name="Woyke T."/>
            <person name="Bristow J."/>
            <person name="Eisen J.A."/>
            <person name="Markowitz V."/>
            <person name="Hugenholtz P."/>
            <person name="Kyrpides N.C."/>
            <person name="Klenk H.P."/>
        </authorList>
    </citation>
    <scope>NUCLEOTIDE SEQUENCE [LARGE SCALE GENOMIC DNA]</scope>
    <source>
        <strain evidence="13 14">DSM 12260</strain>
    </source>
</reference>
<evidence type="ECO:0000256" key="11">
    <source>
        <dbReference type="RuleBase" id="RU366059"/>
    </source>
</evidence>
<keyword evidence="5 11" id="KW-0004">4Fe-4S</keyword>
<comment type="similarity">
    <text evidence="3 11">Belongs to the iron-sulfur dependent L-serine dehydratase family.</text>
</comment>
<dbReference type="STRING" id="584708.Apau_0365"/>
<dbReference type="EC" id="4.3.1.17" evidence="11"/>
<dbReference type="GO" id="GO:0046872">
    <property type="term" value="F:metal ion binding"/>
    <property type="evidence" value="ECO:0007669"/>
    <property type="project" value="UniProtKB-KW"/>
</dbReference>
<evidence type="ECO:0000256" key="7">
    <source>
        <dbReference type="ARBA" id="ARBA00023004"/>
    </source>
</evidence>
<evidence type="ECO:0000259" key="12">
    <source>
        <dbReference type="Pfam" id="PF03313"/>
    </source>
</evidence>
<keyword evidence="14" id="KW-1185">Reference proteome</keyword>
<evidence type="ECO:0000256" key="8">
    <source>
        <dbReference type="ARBA" id="ARBA00023014"/>
    </source>
</evidence>
<evidence type="ECO:0000256" key="3">
    <source>
        <dbReference type="ARBA" id="ARBA00008636"/>
    </source>
</evidence>
<dbReference type="PANTHER" id="PTHR30182:SF1">
    <property type="entry name" value="L-SERINE DEHYDRATASE 1"/>
    <property type="match status" value="1"/>
</dbReference>
<evidence type="ECO:0000313" key="13">
    <source>
        <dbReference type="EMBL" id="EFQ22800.1"/>
    </source>
</evidence>
<comment type="cofactor">
    <cofactor evidence="1 11">
        <name>[4Fe-4S] cluster</name>
        <dbReference type="ChEBI" id="CHEBI:49883"/>
    </cofactor>
</comment>
<dbReference type="InterPro" id="IPR004642">
    <property type="entry name" value="Ser_deHydtase_asu"/>
</dbReference>
<evidence type="ECO:0000256" key="9">
    <source>
        <dbReference type="ARBA" id="ARBA00023239"/>
    </source>
</evidence>
<dbReference type="InterPro" id="IPR051318">
    <property type="entry name" value="Fe-S_L-Ser"/>
</dbReference>
<protein>
    <recommendedName>
        <fullName evidence="11">L-serine dehydratase</fullName>
        <ecNumber evidence="11">4.3.1.17</ecNumber>
    </recommendedName>
</protein>
<dbReference type="PANTHER" id="PTHR30182">
    <property type="entry name" value="L-SERINE DEHYDRATASE"/>
    <property type="match status" value="1"/>
</dbReference>
<dbReference type="eggNOG" id="COG1760">
    <property type="taxonomic scope" value="Bacteria"/>
</dbReference>
<dbReference type="GO" id="GO:0006094">
    <property type="term" value="P:gluconeogenesis"/>
    <property type="evidence" value="ECO:0007669"/>
    <property type="project" value="UniProtKB-KW"/>
</dbReference>
<dbReference type="GO" id="GO:0051539">
    <property type="term" value="F:4 iron, 4 sulfur cluster binding"/>
    <property type="evidence" value="ECO:0007669"/>
    <property type="project" value="UniProtKB-UniRule"/>
</dbReference>
<name>E3CZ27_9BACT</name>
<keyword evidence="6 11" id="KW-0479">Metal-binding</keyword>
<sequence>MRSFEAILARCREGLSLPEAVLALEEEERGIPAAEVRERMRRRLEDLEASVRGVEEHPARGRLVGGEAERMEAYLREGSPLSGPFTAQASALALKVATGNAAMRRIVAAPTAGSCGILPGVLVAYRRTFAPSEEELLAALVVAGAVGSVVAERATLAGAEGGCQAECGAAAAMAASALAVLRGGSPEDGVHAAALVLQSVLGLVCDPVAGLVEVPCVLRNGSLVGLAVLGADLALSGIRSLIPPDEVVDALGSVGRALPASLRETSRGGLAVTPTGAALARRLASEAPRLEG</sequence>
<accession>E3CZ27</accession>
<evidence type="ECO:0000256" key="6">
    <source>
        <dbReference type="ARBA" id="ARBA00022723"/>
    </source>
</evidence>
<dbReference type="NCBIfam" id="TIGR00718">
    <property type="entry name" value="sda_alpha"/>
    <property type="match status" value="1"/>
</dbReference>
<dbReference type="GO" id="GO:0003941">
    <property type="term" value="F:L-serine ammonia-lyase activity"/>
    <property type="evidence" value="ECO:0007669"/>
    <property type="project" value="UniProtKB-UniRule"/>
</dbReference>
<organism evidence="13 14">
    <name type="scientific">Aminomonas paucivorans DSM 12260</name>
    <dbReference type="NCBI Taxonomy" id="584708"/>
    <lineage>
        <taxon>Bacteria</taxon>
        <taxon>Thermotogati</taxon>
        <taxon>Synergistota</taxon>
        <taxon>Synergistia</taxon>
        <taxon>Synergistales</taxon>
        <taxon>Synergistaceae</taxon>
        <taxon>Aminomonas</taxon>
    </lineage>
</organism>
<feature type="domain" description="Serine dehydratase-like alpha subunit" evidence="12">
    <location>
        <begin position="13"/>
        <end position="271"/>
    </location>
</feature>